<evidence type="ECO:0000313" key="2">
    <source>
        <dbReference type="Proteomes" id="UP001239111"/>
    </source>
</evidence>
<keyword evidence="2" id="KW-1185">Reference proteome</keyword>
<proteinExistence type="predicted"/>
<protein>
    <submittedName>
        <fullName evidence="1">Uncharacterized protein</fullName>
    </submittedName>
</protein>
<sequence length="749" mass="86102">MESGKMIDFEKVLEYRIFKCSSFSSTFVPENIMSNKPSDQTSRWSTDSDSYPQFIILKLQQPSIVKRIQFGKFEKAHVCNIRKFKVCGGLEPENMMELIESGLKNDSVPEVFDLKCTIGPEEKYFPVRFIKIILLQSWGPNMNCSVWHVQLKGSDDMAIVRPSIEWLYMYQQKEVVRLCMKHFRKTGQSEVVDVLKRVTDINLEDPQLSMLYDILVSKGNHVQAEQFIANAVDSGFLDDYINFQSYKVSWTKISTSDSKPGMRGGHQMVLDPVSEVLYLFGGWNGNQDLADLWTYDVNNSTWTVICHDTGAAGGPSARSCHKMCLDPGRRQLFFLGRYLDTQYRTPENLKSDFYVYNIESNQWTLISEDTAADGGPELIFDHQMLMDIDKRTIYVFGGRILVPTTSPDESATSSNESVFSGLYSYHVPTGTWQKLACDISRPGNPDVPSIRSRVGHSMLFHPGFRKLFIFAGQRGKEYLNDFFTYEVDTGKIEHISLSELGSKDSNHIPAAGFTQRATMDADLGEIYVLSGLSKDKDKRDENVQNSFWVYNIKTNKWSCIYRNENIGEKYWSKMQNYEPCPRFAHQLVYDHIKKVHYLFGGNPGRACLPKLRLDDFWRLQLCRPSRDQILTKCKLLIRKCKFEELAASDSVEALLYLQTKVSEMIDHENPEQTKEFQLLASRLFQDRNSCTSLMMQDDSDTADIIALSATESLEMKMHMRRTELYDKLSEFFPESLTQPRVNLIDLLPL</sequence>
<accession>A0ACC2PWL0</accession>
<gene>
    <name evidence="1" type="ORF">QAD02_022536</name>
</gene>
<comment type="caution">
    <text evidence="1">The sequence shown here is derived from an EMBL/GenBank/DDBJ whole genome shotgun (WGS) entry which is preliminary data.</text>
</comment>
<dbReference type="Proteomes" id="UP001239111">
    <property type="component" value="Chromosome 1"/>
</dbReference>
<dbReference type="EMBL" id="CM056741">
    <property type="protein sequence ID" value="KAJ8686742.1"/>
    <property type="molecule type" value="Genomic_DNA"/>
</dbReference>
<organism evidence="1 2">
    <name type="scientific">Eretmocerus hayati</name>
    <dbReference type="NCBI Taxonomy" id="131215"/>
    <lineage>
        <taxon>Eukaryota</taxon>
        <taxon>Metazoa</taxon>
        <taxon>Ecdysozoa</taxon>
        <taxon>Arthropoda</taxon>
        <taxon>Hexapoda</taxon>
        <taxon>Insecta</taxon>
        <taxon>Pterygota</taxon>
        <taxon>Neoptera</taxon>
        <taxon>Endopterygota</taxon>
        <taxon>Hymenoptera</taxon>
        <taxon>Apocrita</taxon>
        <taxon>Proctotrupomorpha</taxon>
        <taxon>Chalcidoidea</taxon>
        <taxon>Aphelinidae</taxon>
        <taxon>Aphelininae</taxon>
        <taxon>Eretmocerus</taxon>
    </lineage>
</organism>
<reference evidence="1" key="1">
    <citation type="submission" date="2023-04" db="EMBL/GenBank/DDBJ databases">
        <title>A chromosome-level genome assembly of the parasitoid wasp Eretmocerus hayati.</title>
        <authorList>
            <person name="Zhong Y."/>
            <person name="Liu S."/>
            <person name="Liu Y."/>
        </authorList>
    </citation>
    <scope>NUCLEOTIDE SEQUENCE</scope>
    <source>
        <strain evidence="1">ZJU_SS_LIU_2023</strain>
    </source>
</reference>
<name>A0ACC2PWL0_9HYME</name>
<evidence type="ECO:0000313" key="1">
    <source>
        <dbReference type="EMBL" id="KAJ8686742.1"/>
    </source>
</evidence>